<dbReference type="PROSITE" id="PS00571">
    <property type="entry name" value="AMIDASES"/>
    <property type="match status" value="1"/>
</dbReference>
<dbReference type="InterPro" id="IPR000120">
    <property type="entry name" value="Amidase"/>
</dbReference>
<gene>
    <name evidence="3" type="ORF">M3M28_07785</name>
</gene>
<dbReference type="InterPro" id="IPR036928">
    <property type="entry name" value="AS_sf"/>
</dbReference>
<evidence type="ECO:0000256" key="1">
    <source>
        <dbReference type="ARBA" id="ARBA00009199"/>
    </source>
</evidence>
<evidence type="ECO:0000313" key="3">
    <source>
        <dbReference type="EMBL" id="UQN13968.1"/>
    </source>
</evidence>
<dbReference type="EMBL" id="CP097160">
    <property type="protein sequence ID" value="UQN13968.1"/>
    <property type="molecule type" value="Genomic_DNA"/>
</dbReference>
<comment type="similarity">
    <text evidence="1">Belongs to the amidase family.</text>
</comment>
<reference evidence="3" key="1">
    <citation type="submission" date="2022-05" db="EMBL/GenBank/DDBJ databases">
        <title>Complete genome sequence of toluene-degrading Gulosibacter sediminis strain ACHW.36C.</title>
        <authorList>
            <person name="Wai A.C."/>
            <person name="Lai G.K."/>
            <person name="Griffin S.D."/>
            <person name="Leung F.C."/>
        </authorList>
    </citation>
    <scope>NUCLEOTIDE SEQUENCE [LARGE SCALE GENOMIC DNA]</scope>
    <source>
        <strain evidence="3">ACHW.36C</strain>
    </source>
</reference>
<dbReference type="InterPro" id="IPR023631">
    <property type="entry name" value="Amidase_dom"/>
</dbReference>
<dbReference type="PANTHER" id="PTHR11895">
    <property type="entry name" value="TRANSAMIDASE"/>
    <property type="match status" value="1"/>
</dbReference>
<feature type="domain" description="Amidase" evidence="2">
    <location>
        <begin position="302"/>
        <end position="419"/>
    </location>
</feature>
<name>A0ABY4MU74_9MICO</name>
<dbReference type="Gene3D" id="3.90.1300.10">
    <property type="entry name" value="Amidase signature (AS) domain"/>
    <property type="match status" value="1"/>
</dbReference>
<sequence>MANNDVHPTLTQLAAQLAAGETTSVELTRRALEAARASDNLFITVDDAGALRAAEESDARRAAGESRGALDGIPTAVKDVIDTAGVRTTMASEFFRDNVPEHDAFIVARLRAVGAVVVGKTNAQEFSYGIRGDVGAFGVVRNPFDAERVPGGSSSGSAAAVATGVVSYAVGSDTAGSIRLPAALCGVVGLKPTLGLIDTAGAFPLSNSFDTLGLFATTADDIAVVMEATGFLRGADAQVARFLALEDVRAKVVDAAAGVPHDRVVAQLGAEAARLPQLDGHYIDYAELYRIVRSREAYDLHAERARTSPEKFQPKILANVLAGRDVTDAEVAAAEAEIDRVRELFEATFDEREVLISPSSPILAPRFTDPGPSRELASMTNIWNVLGWPAIALPMWVDGCALPQSVQLIARPGQDALLLAAARDLTLDAR</sequence>
<protein>
    <submittedName>
        <fullName evidence="3">Amidase</fullName>
    </submittedName>
</protein>
<dbReference type="InterPro" id="IPR020556">
    <property type="entry name" value="Amidase_CS"/>
</dbReference>
<organism evidence="3">
    <name type="scientific">Gulosibacter sediminis</name>
    <dbReference type="NCBI Taxonomy" id="1729695"/>
    <lineage>
        <taxon>Bacteria</taxon>
        <taxon>Bacillati</taxon>
        <taxon>Actinomycetota</taxon>
        <taxon>Actinomycetes</taxon>
        <taxon>Micrococcales</taxon>
        <taxon>Microbacteriaceae</taxon>
        <taxon>Gulosibacter</taxon>
    </lineage>
</organism>
<dbReference type="PANTHER" id="PTHR11895:SF7">
    <property type="entry name" value="GLUTAMYL-TRNA(GLN) AMIDOTRANSFERASE SUBUNIT A, MITOCHONDRIAL"/>
    <property type="match status" value="1"/>
</dbReference>
<feature type="domain" description="Amidase" evidence="2">
    <location>
        <begin position="26"/>
        <end position="229"/>
    </location>
</feature>
<proteinExistence type="inferred from homology"/>
<dbReference type="SUPFAM" id="SSF75304">
    <property type="entry name" value="Amidase signature (AS) enzymes"/>
    <property type="match status" value="1"/>
</dbReference>
<dbReference type="Pfam" id="PF01425">
    <property type="entry name" value="Amidase"/>
    <property type="match status" value="2"/>
</dbReference>
<accession>A0ABY4MU74</accession>
<evidence type="ECO:0000259" key="2">
    <source>
        <dbReference type="Pfam" id="PF01425"/>
    </source>
</evidence>